<name>A0A4R1B4M4_9BACT</name>
<proteinExistence type="predicted"/>
<evidence type="ECO:0000313" key="1">
    <source>
        <dbReference type="EMBL" id="TCJ12420.1"/>
    </source>
</evidence>
<gene>
    <name evidence="1" type="ORF">EPD60_14175</name>
</gene>
<dbReference type="Proteomes" id="UP000295334">
    <property type="component" value="Unassembled WGS sequence"/>
</dbReference>
<sequence length="131" mass="14217">MKLSTLCLVLVAGLSIQAGCRKDKGRPATGCYRGKLAVKGICSNYTIQVTGGAIDTTRIQARWRDEVTGTTWTNVFALGSPCTFPASIREGEEFYFTIDEGAVQNCVVCMAYYPVPDKKLSIRVLDAPCTP</sequence>
<reference evidence="1 2" key="1">
    <citation type="submission" date="2019-03" db="EMBL/GenBank/DDBJ databases">
        <authorList>
            <person name="Kim M.K.M."/>
        </authorList>
    </citation>
    <scope>NUCLEOTIDE SEQUENCE [LARGE SCALE GENOMIC DNA]</scope>
    <source>
        <strain evidence="1 2">17J68-12</strain>
    </source>
</reference>
<organism evidence="1 2">
    <name type="scientific">Flaviaesturariibacter flavus</name>
    <dbReference type="NCBI Taxonomy" id="2502780"/>
    <lineage>
        <taxon>Bacteria</taxon>
        <taxon>Pseudomonadati</taxon>
        <taxon>Bacteroidota</taxon>
        <taxon>Chitinophagia</taxon>
        <taxon>Chitinophagales</taxon>
        <taxon>Chitinophagaceae</taxon>
        <taxon>Flaviaestuariibacter</taxon>
    </lineage>
</organism>
<dbReference type="OrthoDB" id="669297at2"/>
<accession>A0A4R1B4M4</accession>
<dbReference type="AlphaFoldDB" id="A0A4R1B4M4"/>
<comment type="caution">
    <text evidence="1">The sequence shown here is derived from an EMBL/GenBank/DDBJ whole genome shotgun (WGS) entry which is preliminary data.</text>
</comment>
<evidence type="ECO:0000313" key="2">
    <source>
        <dbReference type="Proteomes" id="UP000295334"/>
    </source>
</evidence>
<keyword evidence="2" id="KW-1185">Reference proteome</keyword>
<protein>
    <submittedName>
        <fullName evidence="1">Uncharacterized protein</fullName>
    </submittedName>
</protein>
<dbReference type="RefSeq" id="WP_131450179.1">
    <property type="nucleotide sequence ID" value="NZ_SJZI01000050.1"/>
</dbReference>
<dbReference type="EMBL" id="SJZI01000050">
    <property type="protein sequence ID" value="TCJ12420.1"/>
    <property type="molecule type" value="Genomic_DNA"/>
</dbReference>